<dbReference type="Proteomes" id="UP000762676">
    <property type="component" value="Unassembled WGS sequence"/>
</dbReference>
<organism evidence="3 4">
    <name type="scientific">Elysia marginata</name>
    <dbReference type="NCBI Taxonomy" id="1093978"/>
    <lineage>
        <taxon>Eukaryota</taxon>
        <taxon>Metazoa</taxon>
        <taxon>Spiralia</taxon>
        <taxon>Lophotrochozoa</taxon>
        <taxon>Mollusca</taxon>
        <taxon>Gastropoda</taxon>
        <taxon>Heterobranchia</taxon>
        <taxon>Euthyneura</taxon>
        <taxon>Panpulmonata</taxon>
        <taxon>Sacoglossa</taxon>
        <taxon>Placobranchoidea</taxon>
        <taxon>Plakobranchidae</taxon>
        <taxon>Elysia</taxon>
    </lineage>
</organism>
<dbReference type="GO" id="GO:0005581">
    <property type="term" value="C:collagen trimer"/>
    <property type="evidence" value="ECO:0007669"/>
    <property type="project" value="UniProtKB-KW"/>
</dbReference>
<dbReference type="AlphaFoldDB" id="A0AAV4ISB3"/>
<feature type="compositionally biased region" description="Low complexity" evidence="1">
    <location>
        <begin position="195"/>
        <end position="211"/>
    </location>
</feature>
<evidence type="ECO:0000259" key="2">
    <source>
        <dbReference type="PROSITE" id="PS50234"/>
    </source>
</evidence>
<dbReference type="InterPro" id="IPR050525">
    <property type="entry name" value="ECM_Assembly_Org"/>
</dbReference>
<feature type="non-terminal residue" evidence="3">
    <location>
        <position position="223"/>
    </location>
</feature>
<feature type="region of interest" description="Disordered" evidence="1">
    <location>
        <begin position="192"/>
        <end position="223"/>
    </location>
</feature>
<comment type="caution">
    <text evidence="3">The sequence shown here is derived from an EMBL/GenBank/DDBJ whole genome shotgun (WGS) entry which is preliminary data.</text>
</comment>
<sequence length="223" mass="24748">MELGLVLDASQSISFKNFRLIKKFCQHLVSSFEIDPDNTRVAVTLFGRKVYNESFALNNYTTKEKLVEAIGKIKHRRGKYTKTFKGLSYLRKTQMSAQVVRSDVPKIAVVLTDGNSQNENQTKNQGLKAAKAGITVISVGVDNEIRYQELLNIAAGDSGNVFNVTKFSYLDATVTKIGEKICEAVEKQKAKKPVTKTSKTTKPVTETSKTTNPVFEAPHIVNL</sequence>
<evidence type="ECO:0000313" key="3">
    <source>
        <dbReference type="EMBL" id="GFS12142.1"/>
    </source>
</evidence>
<keyword evidence="4" id="KW-1185">Reference proteome</keyword>
<reference evidence="3 4" key="1">
    <citation type="journal article" date="2021" name="Elife">
        <title>Chloroplast acquisition without the gene transfer in kleptoplastic sea slugs, Plakobranchus ocellatus.</title>
        <authorList>
            <person name="Maeda T."/>
            <person name="Takahashi S."/>
            <person name="Yoshida T."/>
            <person name="Shimamura S."/>
            <person name="Takaki Y."/>
            <person name="Nagai Y."/>
            <person name="Toyoda A."/>
            <person name="Suzuki Y."/>
            <person name="Arimoto A."/>
            <person name="Ishii H."/>
            <person name="Satoh N."/>
            <person name="Nishiyama T."/>
            <person name="Hasebe M."/>
            <person name="Maruyama T."/>
            <person name="Minagawa J."/>
            <person name="Obokata J."/>
            <person name="Shigenobu S."/>
        </authorList>
    </citation>
    <scope>NUCLEOTIDE SEQUENCE [LARGE SCALE GENOMIC DNA]</scope>
</reference>
<evidence type="ECO:0000313" key="4">
    <source>
        <dbReference type="Proteomes" id="UP000762676"/>
    </source>
</evidence>
<evidence type="ECO:0000256" key="1">
    <source>
        <dbReference type="SAM" id="MobiDB-lite"/>
    </source>
</evidence>
<protein>
    <submittedName>
        <fullName evidence="3">Collagen alpha-1(XII) chain</fullName>
    </submittedName>
</protein>
<dbReference type="Gene3D" id="3.40.50.410">
    <property type="entry name" value="von Willebrand factor, type A domain"/>
    <property type="match status" value="1"/>
</dbReference>
<dbReference type="InterPro" id="IPR002035">
    <property type="entry name" value="VWF_A"/>
</dbReference>
<dbReference type="InterPro" id="IPR036465">
    <property type="entry name" value="vWFA_dom_sf"/>
</dbReference>
<gene>
    <name evidence="3" type="ORF">ElyMa_003103900</name>
</gene>
<dbReference type="EMBL" id="BMAT01006405">
    <property type="protein sequence ID" value="GFS12142.1"/>
    <property type="molecule type" value="Genomic_DNA"/>
</dbReference>
<name>A0AAV4ISB3_9GAST</name>
<dbReference type="Pfam" id="PF00092">
    <property type="entry name" value="VWA"/>
    <property type="match status" value="1"/>
</dbReference>
<feature type="domain" description="VWFA" evidence="2">
    <location>
        <begin position="2"/>
        <end position="177"/>
    </location>
</feature>
<dbReference type="PROSITE" id="PS50234">
    <property type="entry name" value="VWFA"/>
    <property type="match status" value="1"/>
</dbReference>
<dbReference type="SUPFAM" id="SSF53300">
    <property type="entry name" value="vWA-like"/>
    <property type="match status" value="1"/>
</dbReference>
<proteinExistence type="predicted"/>
<accession>A0AAV4ISB3</accession>
<dbReference type="PANTHER" id="PTHR24020:SF84">
    <property type="entry name" value="VWFA DOMAIN-CONTAINING PROTEIN"/>
    <property type="match status" value="1"/>
</dbReference>
<dbReference type="PANTHER" id="PTHR24020">
    <property type="entry name" value="COLLAGEN ALPHA"/>
    <property type="match status" value="1"/>
</dbReference>
<keyword evidence="3" id="KW-0176">Collagen</keyword>
<dbReference type="CDD" id="cd01450">
    <property type="entry name" value="vWFA_subfamily_ECM"/>
    <property type="match status" value="1"/>
</dbReference>
<dbReference type="SMART" id="SM00327">
    <property type="entry name" value="VWA"/>
    <property type="match status" value="1"/>
</dbReference>